<accession>A0A5C6EB33</accession>
<comment type="caution">
    <text evidence="2">The sequence shown here is derived from an EMBL/GenBank/DDBJ whole genome shotgun (WGS) entry which is preliminary data.</text>
</comment>
<feature type="signal peptide" evidence="1">
    <location>
        <begin position="1"/>
        <end position="22"/>
    </location>
</feature>
<dbReference type="EMBL" id="SJPY01000001">
    <property type="protein sequence ID" value="TWU45704.1"/>
    <property type="molecule type" value="Genomic_DNA"/>
</dbReference>
<name>A0A5C6EB33_9BACT</name>
<feature type="chain" id="PRO_5023040741" evidence="1">
    <location>
        <begin position="23"/>
        <end position="121"/>
    </location>
</feature>
<organism evidence="2 3">
    <name type="scientific">Novipirellula aureliae</name>
    <dbReference type="NCBI Taxonomy" id="2527966"/>
    <lineage>
        <taxon>Bacteria</taxon>
        <taxon>Pseudomonadati</taxon>
        <taxon>Planctomycetota</taxon>
        <taxon>Planctomycetia</taxon>
        <taxon>Pirellulales</taxon>
        <taxon>Pirellulaceae</taxon>
        <taxon>Novipirellula</taxon>
    </lineage>
</organism>
<evidence type="ECO:0000313" key="2">
    <source>
        <dbReference type="EMBL" id="TWU45704.1"/>
    </source>
</evidence>
<keyword evidence="1" id="KW-0732">Signal</keyword>
<dbReference type="RefSeq" id="WP_146598359.1">
    <property type="nucleotide sequence ID" value="NZ_SJPY01000001.1"/>
</dbReference>
<reference evidence="2 3" key="1">
    <citation type="submission" date="2019-02" db="EMBL/GenBank/DDBJ databases">
        <title>Deep-cultivation of Planctomycetes and their phenomic and genomic characterization uncovers novel biology.</title>
        <authorList>
            <person name="Wiegand S."/>
            <person name="Jogler M."/>
            <person name="Boedeker C."/>
            <person name="Pinto D."/>
            <person name="Vollmers J."/>
            <person name="Rivas-Marin E."/>
            <person name="Kohn T."/>
            <person name="Peeters S.H."/>
            <person name="Heuer A."/>
            <person name="Rast P."/>
            <person name="Oberbeckmann S."/>
            <person name="Bunk B."/>
            <person name="Jeske O."/>
            <person name="Meyerdierks A."/>
            <person name="Storesund J.E."/>
            <person name="Kallscheuer N."/>
            <person name="Luecker S."/>
            <person name="Lage O.M."/>
            <person name="Pohl T."/>
            <person name="Merkel B.J."/>
            <person name="Hornburger P."/>
            <person name="Mueller R.-W."/>
            <person name="Bruemmer F."/>
            <person name="Labrenz M."/>
            <person name="Spormann A.M."/>
            <person name="Op Den Camp H."/>
            <person name="Overmann J."/>
            <person name="Amann R."/>
            <person name="Jetten M.S.M."/>
            <person name="Mascher T."/>
            <person name="Medema M.H."/>
            <person name="Devos D.P."/>
            <person name="Kaster A.-K."/>
            <person name="Ovreas L."/>
            <person name="Rohde M."/>
            <person name="Galperin M.Y."/>
            <person name="Jogler C."/>
        </authorList>
    </citation>
    <scope>NUCLEOTIDE SEQUENCE [LARGE SCALE GENOMIC DNA]</scope>
    <source>
        <strain evidence="2 3">Q31b</strain>
    </source>
</reference>
<gene>
    <name evidence="2" type="ORF">Q31b_08800</name>
</gene>
<dbReference type="Proteomes" id="UP000315471">
    <property type="component" value="Unassembled WGS sequence"/>
</dbReference>
<protein>
    <submittedName>
        <fullName evidence="2">Uncharacterized protein</fullName>
    </submittedName>
</protein>
<evidence type="ECO:0000256" key="1">
    <source>
        <dbReference type="SAM" id="SignalP"/>
    </source>
</evidence>
<sequence length="121" mass="13073" precursor="true">MFKLVKWVAAPAVVAAMTFVSDAPTAEAGYGSFGRGGGISISVGGVRGVSSYRGGYGYGSGYSSPYNRYRAGLHSGQGYHGGGHYGGGQFRYHPTEVIRHRNHFHVQPGHYDYYRSPGCRY</sequence>
<keyword evidence="3" id="KW-1185">Reference proteome</keyword>
<evidence type="ECO:0000313" key="3">
    <source>
        <dbReference type="Proteomes" id="UP000315471"/>
    </source>
</evidence>
<dbReference type="AlphaFoldDB" id="A0A5C6EB33"/>
<proteinExistence type="predicted"/>